<reference evidence="1" key="1">
    <citation type="submission" date="2018-11" db="EMBL/GenBank/DDBJ databases">
        <authorList>
            <person name="Grassa J C."/>
        </authorList>
    </citation>
    <scope>NUCLEOTIDE SEQUENCE [LARGE SCALE GENOMIC DNA]</scope>
</reference>
<reference evidence="1" key="2">
    <citation type="submission" date="2021-03" db="UniProtKB">
        <authorList>
            <consortium name="EnsemblPlants"/>
        </authorList>
    </citation>
    <scope>IDENTIFICATION</scope>
</reference>
<proteinExistence type="predicted"/>
<sequence length="122" mass="14366">MFCHLLFSSVSITIDSWFPLEKSFCPFVVPGLESFKFMVSSLFQVGCRRWDEEVVRDLFNLDEVVVISGMSLSQTTSSDSWYWFYGKIGDYSKLWQLKVPPRTNDLMWRALSKCFLTFIEWC</sequence>
<dbReference type="EnsemblPlants" id="evm.model.07.380">
    <property type="protein sequence ID" value="cds.evm.model.07.380"/>
    <property type="gene ID" value="evm.TU.07.380"/>
</dbReference>
<evidence type="ECO:0000313" key="2">
    <source>
        <dbReference type="Proteomes" id="UP000596661"/>
    </source>
</evidence>
<organism evidence="1 2">
    <name type="scientific">Cannabis sativa</name>
    <name type="common">Hemp</name>
    <name type="synonym">Marijuana</name>
    <dbReference type="NCBI Taxonomy" id="3483"/>
    <lineage>
        <taxon>Eukaryota</taxon>
        <taxon>Viridiplantae</taxon>
        <taxon>Streptophyta</taxon>
        <taxon>Embryophyta</taxon>
        <taxon>Tracheophyta</taxon>
        <taxon>Spermatophyta</taxon>
        <taxon>Magnoliopsida</taxon>
        <taxon>eudicotyledons</taxon>
        <taxon>Gunneridae</taxon>
        <taxon>Pentapetalae</taxon>
        <taxon>rosids</taxon>
        <taxon>fabids</taxon>
        <taxon>Rosales</taxon>
        <taxon>Cannabaceae</taxon>
        <taxon>Cannabis</taxon>
    </lineage>
</organism>
<dbReference type="Gramene" id="evm.model.07.380">
    <property type="protein sequence ID" value="cds.evm.model.07.380"/>
    <property type="gene ID" value="evm.TU.07.380"/>
</dbReference>
<keyword evidence="2" id="KW-1185">Reference proteome</keyword>
<protein>
    <submittedName>
        <fullName evidence="1">Uncharacterized protein</fullName>
    </submittedName>
</protein>
<dbReference type="Proteomes" id="UP000596661">
    <property type="component" value="Chromosome 7"/>
</dbReference>
<evidence type="ECO:0000313" key="1">
    <source>
        <dbReference type="EnsemblPlants" id="cds.evm.model.07.380"/>
    </source>
</evidence>
<dbReference type="EMBL" id="UZAU01000632">
    <property type="status" value="NOT_ANNOTATED_CDS"/>
    <property type="molecule type" value="Genomic_DNA"/>
</dbReference>
<accession>A0A803Q4W3</accession>
<dbReference type="AlphaFoldDB" id="A0A803Q4W3"/>
<name>A0A803Q4W3_CANSA</name>